<dbReference type="PANTHER" id="PTHR13280">
    <property type="entry name" value="PHOSPHOFURIN ACIDIC CLUSTER SORTING PROTEIN"/>
    <property type="match status" value="1"/>
</dbReference>
<evidence type="ECO:0000256" key="2">
    <source>
        <dbReference type="ARBA" id="ARBA00022553"/>
    </source>
</evidence>
<dbReference type="Proteomes" id="UP000515154">
    <property type="component" value="Linkage group LG11"/>
</dbReference>
<sequence>MVMFSPRKQRLNSVLTSFRLTTLELLMSDIGTVSINYLIGGKRRPKTTICPSCCRHHENYRLCSLTLTRLVVQKPLENDLTSIIIAVKMQGSKRVLRSNEILVPPGGLLECELDLSFSLQYPHFLKRDGSKLQVMLQRRKKYKNRTMLGYRTLAVGEVNMSQVLQRAVDKELNLYSDLKEQSTVVAQVIMLSLTSQPVDHEDNGTRKHPVSSDVDRSPDIDNDSDDDEAQEFNDQESSSNDELSDSEGMMLVEEGRPRPRKTSRGQIRPVTSRAKFRRNSRSRNVLQRNFKQKIIALLRRFKASEEALDSEADHELVDPDHNPHDIEDLLGDFDDLSDSGPELDTLSVTSTPKPQLRPFFTDRGNLIEMADIPKASPVKSLSEDNYKRPDSDTHAEQADQELDIHSSPSYHDGNARDQRSELFPNQKPSPQHKANAFQRERSFSYRERQKKQHKLEDRRNSTGQVEQVVPCVCSSAVTETSKDTNSPRKVLLDQLSSLGSNSEDRLPDCFLMVNTAEWQGQFLIQKCQDKPLKLISTCTSADTKAVVNFLVTRIQKFCNSNSKSPSPIKIGVAGNDGYINSILRPYVEQFSSKSPDWQHYVRFLVIPFGASSIGKYLANIDSVYSSLFTDNSWKETFEKSENQKLDSQEIYNRISKYMSNANYLLPIAIGEAMVTYKGRKLARSSSVQPMRQDGFYSHHHSTATSSDEESTQIFIPFISEVKIGSPDYLNASVDIEESVTCPTLSGSPPSQVAPTEKTKDGHHTPPNSPNVSLMSPSQSFFIPLLSSQQSVPASAALPFLTATTQSSEYMELQVEYWTLASKSETSDKDRINKKESNKCSLKTAFRSLHVYRLPPAPSEMPISAGFCMGVVTKEKKQKVMRIGKKSKDPESKSQVIDGISRLICTSKNHNYTLKVVVDGVEWTGVKFFQLSSQWQTHIKNFPVVIFSYQEPA</sequence>
<keyword evidence="2" id="KW-0597">Phosphoprotein</keyword>
<feature type="compositionally biased region" description="Polar residues" evidence="3">
    <location>
        <begin position="740"/>
        <end position="753"/>
    </location>
</feature>
<feature type="compositionally biased region" description="Basic and acidic residues" evidence="3">
    <location>
        <begin position="438"/>
        <end position="447"/>
    </location>
</feature>
<feature type="compositionally biased region" description="Basic and acidic residues" evidence="3">
    <location>
        <begin position="381"/>
        <end position="397"/>
    </location>
</feature>
<evidence type="ECO:0000313" key="7">
    <source>
        <dbReference type="RefSeq" id="XP_036363300.1"/>
    </source>
</evidence>
<dbReference type="RefSeq" id="XP_036363300.1">
    <property type="nucleotide sequence ID" value="XM_036507407.1"/>
</dbReference>
<proteinExistence type="inferred from homology"/>
<dbReference type="Pfam" id="PF10254">
    <property type="entry name" value="Pacs-1"/>
    <property type="match status" value="1"/>
</dbReference>
<feature type="region of interest" description="Disordered" evidence="3">
    <location>
        <begin position="371"/>
        <end position="462"/>
    </location>
</feature>
<reference evidence="7" key="1">
    <citation type="submission" date="2025-08" db="UniProtKB">
        <authorList>
            <consortium name="RefSeq"/>
        </authorList>
    </citation>
    <scope>IDENTIFICATION</scope>
</reference>
<gene>
    <name evidence="7" type="primary">LOC115217047</name>
</gene>
<organism evidence="6 7">
    <name type="scientific">Octopus sinensis</name>
    <name type="common">East Asian common octopus</name>
    <dbReference type="NCBI Taxonomy" id="2607531"/>
    <lineage>
        <taxon>Eukaryota</taxon>
        <taxon>Metazoa</taxon>
        <taxon>Spiralia</taxon>
        <taxon>Lophotrochozoa</taxon>
        <taxon>Mollusca</taxon>
        <taxon>Cephalopoda</taxon>
        <taxon>Coleoidea</taxon>
        <taxon>Octopodiformes</taxon>
        <taxon>Octopoda</taxon>
        <taxon>Incirrata</taxon>
        <taxon>Octopodidae</taxon>
        <taxon>Octopus</taxon>
    </lineage>
</organism>
<evidence type="ECO:0000256" key="3">
    <source>
        <dbReference type="SAM" id="MobiDB-lite"/>
    </source>
</evidence>
<dbReference type="InterPro" id="IPR019381">
    <property type="entry name" value="PACS1/2_C"/>
</dbReference>
<dbReference type="Pfam" id="PF25332">
    <property type="entry name" value="C2_PACS_N"/>
    <property type="match status" value="1"/>
</dbReference>
<feature type="compositionally biased region" description="Acidic residues" evidence="3">
    <location>
        <begin position="220"/>
        <end position="234"/>
    </location>
</feature>
<comment type="similarity">
    <text evidence="1">Belongs to the PACS family.</text>
</comment>
<accession>A0A7E6F7M4</accession>
<protein>
    <submittedName>
        <fullName evidence="7">Phosphofurin acidic cluster sorting protein 2 isoform X1</fullName>
    </submittedName>
</protein>
<evidence type="ECO:0000256" key="1">
    <source>
        <dbReference type="ARBA" id="ARBA00008590"/>
    </source>
</evidence>
<feature type="region of interest" description="Disordered" evidence="3">
    <location>
        <begin position="740"/>
        <end position="772"/>
    </location>
</feature>
<evidence type="ECO:0000259" key="4">
    <source>
        <dbReference type="Pfam" id="PF10254"/>
    </source>
</evidence>
<dbReference type="AlphaFoldDB" id="A0A7E6F7M4"/>
<evidence type="ECO:0000259" key="5">
    <source>
        <dbReference type="Pfam" id="PF25332"/>
    </source>
</evidence>
<name>A0A7E6F7M4_9MOLL</name>
<dbReference type="PANTHER" id="PTHR13280:SF17">
    <property type="entry name" value="KRUEPPEL TARGET AT 95D, ISOFORM A"/>
    <property type="match status" value="1"/>
</dbReference>
<feature type="domain" description="Phosphofurin acidic cluster sorting protein 1/2 N-terminal C2" evidence="5">
    <location>
        <begin position="60"/>
        <end position="198"/>
    </location>
</feature>
<feature type="region of interest" description="Disordered" evidence="3">
    <location>
        <begin position="197"/>
        <end position="281"/>
    </location>
</feature>
<keyword evidence="6" id="KW-1185">Reference proteome</keyword>
<feature type="domain" description="Phosphofurin acidic cluster sorting protein 1/2 C-terminal" evidence="4">
    <location>
        <begin position="492"/>
        <end position="948"/>
    </location>
</feature>
<dbReference type="InterPro" id="IPR057541">
    <property type="entry name" value="PACS1/2_N"/>
</dbReference>
<dbReference type="GO" id="GO:0072659">
    <property type="term" value="P:protein localization to plasma membrane"/>
    <property type="evidence" value="ECO:0007669"/>
    <property type="project" value="TreeGrafter"/>
</dbReference>
<evidence type="ECO:0000313" key="6">
    <source>
        <dbReference type="Proteomes" id="UP000515154"/>
    </source>
</evidence>